<dbReference type="InterPro" id="IPR014757">
    <property type="entry name" value="Tscrpt_reg_IclR_C"/>
</dbReference>
<feature type="domain" description="IclR-ED" evidence="5">
    <location>
        <begin position="70"/>
        <end position="249"/>
    </location>
</feature>
<sequence>MAQQHRSTQRALDILSLLALCGDTKGYTLTEIATALDVPKSSVSPIIHTLEANHYLKYSSPEAKYSIGRKAFEVGSAYVKNDIFYSQAISIMQSIVDACSETCHMGELQGINVQYLMKVESPEPISMFSAVGKQIPANCTALGKALLCEHTLDEIKALFKDGLPKMTEYSVADAEQLYQQTKMVRKTQIAREKEENYQFIQCLATPIYKNEKPIFAMSVSVPTFRYTEEKGQQIEKLLLEAKKNLELIL</sequence>
<evidence type="ECO:0000259" key="4">
    <source>
        <dbReference type="PROSITE" id="PS51077"/>
    </source>
</evidence>
<keyword evidence="3" id="KW-0804">Transcription</keyword>
<dbReference type="SMART" id="SM00346">
    <property type="entry name" value="HTH_ICLR"/>
    <property type="match status" value="1"/>
</dbReference>
<dbReference type="PANTHER" id="PTHR30136:SF24">
    <property type="entry name" value="HTH-TYPE TRANSCRIPTIONAL REPRESSOR ALLR"/>
    <property type="match status" value="1"/>
</dbReference>
<dbReference type="PROSITE" id="PS51077">
    <property type="entry name" value="HTH_ICLR"/>
    <property type="match status" value="1"/>
</dbReference>
<dbReference type="PANTHER" id="PTHR30136">
    <property type="entry name" value="HELIX-TURN-HELIX TRANSCRIPTIONAL REGULATOR, ICLR FAMILY"/>
    <property type="match status" value="1"/>
</dbReference>
<dbReference type="SUPFAM" id="SSF46785">
    <property type="entry name" value="Winged helix' DNA-binding domain"/>
    <property type="match status" value="1"/>
</dbReference>
<organism evidence="6 7">
    <name type="scientific">Vescimonas fastidiosa</name>
    <dbReference type="NCBI Taxonomy" id="2714353"/>
    <lineage>
        <taxon>Bacteria</taxon>
        <taxon>Bacillati</taxon>
        <taxon>Bacillota</taxon>
        <taxon>Clostridia</taxon>
        <taxon>Eubacteriales</taxon>
        <taxon>Oscillospiraceae</taxon>
        <taxon>Vescimonas</taxon>
    </lineage>
</organism>
<dbReference type="Gene3D" id="3.30.450.40">
    <property type="match status" value="1"/>
</dbReference>
<dbReference type="GO" id="GO:0003677">
    <property type="term" value="F:DNA binding"/>
    <property type="evidence" value="ECO:0007669"/>
    <property type="project" value="UniProtKB-KW"/>
</dbReference>
<evidence type="ECO:0000313" key="6">
    <source>
        <dbReference type="EMBL" id="BCK79104.1"/>
    </source>
</evidence>
<dbReference type="EMBL" id="AP023415">
    <property type="protein sequence ID" value="BCK79104.1"/>
    <property type="molecule type" value="Genomic_DNA"/>
</dbReference>
<feature type="domain" description="HTH iclR-type" evidence="4">
    <location>
        <begin position="5"/>
        <end position="69"/>
    </location>
</feature>
<keyword evidence="2" id="KW-0238">DNA-binding</keyword>
<dbReference type="Gene3D" id="1.10.10.10">
    <property type="entry name" value="Winged helix-like DNA-binding domain superfamily/Winged helix DNA-binding domain"/>
    <property type="match status" value="1"/>
</dbReference>
<evidence type="ECO:0000256" key="2">
    <source>
        <dbReference type="ARBA" id="ARBA00023125"/>
    </source>
</evidence>
<dbReference type="PROSITE" id="PS51078">
    <property type="entry name" value="ICLR_ED"/>
    <property type="match status" value="1"/>
</dbReference>
<evidence type="ECO:0000256" key="1">
    <source>
        <dbReference type="ARBA" id="ARBA00023015"/>
    </source>
</evidence>
<evidence type="ECO:0000259" key="5">
    <source>
        <dbReference type="PROSITE" id="PS51078"/>
    </source>
</evidence>
<dbReference type="InterPro" id="IPR005471">
    <property type="entry name" value="Tscrpt_reg_IclR_N"/>
</dbReference>
<accession>A0A810PTI4</accession>
<proteinExistence type="predicted"/>
<dbReference type="InterPro" id="IPR036390">
    <property type="entry name" value="WH_DNA-bd_sf"/>
</dbReference>
<dbReference type="InterPro" id="IPR029016">
    <property type="entry name" value="GAF-like_dom_sf"/>
</dbReference>
<evidence type="ECO:0000313" key="7">
    <source>
        <dbReference type="Proteomes" id="UP000681343"/>
    </source>
</evidence>
<dbReference type="Pfam" id="PF09339">
    <property type="entry name" value="HTH_IclR"/>
    <property type="match status" value="1"/>
</dbReference>
<protein>
    <submittedName>
        <fullName evidence="6">IclR family transcriptional regulator</fullName>
    </submittedName>
</protein>
<evidence type="ECO:0000256" key="3">
    <source>
        <dbReference type="ARBA" id="ARBA00023163"/>
    </source>
</evidence>
<dbReference type="GO" id="GO:0045892">
    <property type="term" value="P:negative regulation of DNA-templated transcription"/>
    <property type="evidence" value="ECO:0007669"/>
    <property type="project" value="TreeGrafter"/>
</dbReference>
<dbReference type="GO" id="GO:0003700">
    <property type="term" value="F:DNA-binding transcription factor activity"/>
    <property type="evidence" value="ECO:0007669"/>
    <property type="project" value="TreeGrafter"/>
</dbReference>
<dbReference type="Proteomes" id="UP000681343">
    <property type="component" value="Chromosome"/>
</dbReference>
<dbReference type="InterPro" id="IPR050707">
    <property type="entry name" value="HTH_MetabolicPath_Reg"/>
</dbReference>
<gene>
    <name evidence="6" type="ORF">MM35RIKEN_12960</name>
</gene>
<dbReference type="Pfam" id="PF01614">
    <property type="entry name" value="IclR_C"/>
    <property type="match status" value="1"/>
</dbReference>
<reference evidence="6" key="1">
    <citation type="submission" date="2020-09" db="EMBL/GenBank/DDBJ databases">
        <title>New species isolated from human feces.</title>
        <authorList>
            <person name="Kitahara M."/>
            <person name="Shigeno Y."/>
            <person name="Shime M."/>
            <person name="Matsumoto Y."/>
            <person name="Nakamura S."/>
            <person name="Motooka D."/>
            <person name="Fukuoka S."/>
            <person name="Nishikawa H."/>
            <person name="Benno Y."/>
        </authorList>
    </citation>
    <scope>NUCLEOTIDE SEQUENCE</scope>
    <source>
        <strain evidence="6">MM35</strain>
    </source>
</reference>
<dbReference type="RefSeq" id="WP_212820325.1">
    <property type="nucleotide sequence ID" value="NZ_AP023415.1"/>
</dbReference>
<dbReference type="KEGG" id="vfa:MM35RIKEN_12960"/>
<dbReference type="AlphaFoldDB" id="A0A810PTI4"/>
<dbReference type="InterPro" id="IPR036388">
    <property type="entry name" value="WH-like_DNA-bd_sf"/>
</dbReference>
<dbReference type="SUPFAM" id="SSF55781">
    <property type="entry name" value="GAF domain-like"/>
    <property type="match status" value="1"/>
</dbReference>
<keyword evidence="7" id="KW-1185">Reference proteome</keyword>
<name>A0A810PTI4_9FIRM</name>
<keyword evidence="1" id="KW-0805">Transcription regulation</keyword>